<feature type="non-terminal residue" evidence="15">
    <location>
        <position position="1"/>
    </location>
</feature>
<evidence type="ECO:0000313" key="15">
    <source>
        <dbReference type="EMBL" id="CAD7702499.1"/>
    </source>
</evidence>
<keyword evidence="7" id="KW-0256">Endoplasmic reticulum</keyword>
<dbReference type="PRINTS" id="PR00421">
    <property type="entry name" value="THIOREDOXIN"/>
</dbReference>
<dbReference type="EMBL" id="CAJHUC010001852">
    <property type="protein sequence ID" value="CAD7702499.1"/>
    <property type="molecule type" value="Genomic_DNA"/>
</dbReference>
<evidence type="ECO:0000313" key="16">
    <source>
        <dbReference type="Proteomes" id="UP000708148"/>
    </source>
</evidence>
<evidence type="ECO:0000256" key="5">
    <source>
        <dbReference type="ARBA" id="ARBA00022729"/>
    </source>
</evidence>
<keyword evidence="5 13" id="KW-0732">Signal</keyword>
<feature type="chain" id="PRO_5035808869" description="protein disulfide-isomerase" evidence="13">
    <location>
        <begin position="22"/>
        <end position="369"/>
    </location>
</feature>
<feature type="compositionally biased region" description="Basic and acidic residues" evidence="12">
    <location>
        <begin position="355"/>
        <end position="369"/>
    </location>
</feature>
<evidence type="ECO:0000256" key="10">
    <source>
        <dbReference type="ARBA" id="ARBA00023284"/>
    </source>
</evidence>
<dbReference type="CDD" id="cd02982">
    <property type="entry name" value="PDI_b'_family"/>
    <property type="match status" value="1"/>
</dbReference>
<dbReference type="CDD" id="cd02961">
    <property type="entry name" value="PDI_a_family"/>
    <property type="match status" value="1"/>
</dbReference>
<keyword evidence="9" id="KW-0413">Isomerase</keyword>
<evidence type="ECO:0000256" key="12">
    <source>
        <dbReference type="SAM" id="MobiDB-lite"/>
    </source>
</evidence>
<dbReference type="InterPro" id="IPR013766">
    <property type="entry name" value="Thioredoxin_domain"/>
</dbReference>
<evidence type="ECO:0000256" key="4">
    <source>
        <dbReference type="ARBA" id="ARBA00012723"/>
    </source>
</evidence>
<feature type="domain" description="Thioredoxin" evidence="14">
    <location>
        <begin position="14"/>
        <end position="133"/>
    </location>
</feature>
<name>A0A8S1J5Q0_9CHLO</name>
<evidence type="ECO:0000256" key="3">
    <source>
        <dbReference type="ARBA" id="ARBA00006347"/>
    </source>
</evidence>
<dbReference type="Gene3D" id="3.40.30.10">
    <property type="entry name" value="Glutaredoxin"/>
    <property type="match status" value="3"/>
</dbReference>
<dbReference type="InterPro" id="IPR017937">
    <property type="entry name" value="Thioredoxin_CS"/>
</dbReference>
<proteinExistence type="inferred from homology"/>
<dbReference type="AlphaFoldDB" id="A0A8S1J5Q0"/>
<evidence type="ECO:0000256" key="13">
    <source>
        <dbReference type="SAM" id="SignalP"/>
    </source>
</evidence>
<keyword evidence="6" id="KW-0677">Repeat</keyword>
<dbReference type="InterPro" id="IPR005788">
    <property type="entry name" value="PDI_thioredoxin-like_dom"/>
</dbReference>
<dbReference type="GO" id="GO:0003756">
    <property type="term" value="F:protein disulfide isomerase activity"/>
    <property type="evidence" value="ECO:0007669"/>
    <property type="project" value="UniProtKB-EC"/>
</dbReference>
<keyword evidence="16" id="KW-1185">Reference proteome</keyword>
<dbReference type="OrthoDB" id="72053at2759"/>
<reference evidence="15" key="1">
    <citation type="submission" date="2020-12" db="EMBL/GenBank/DDBJ databases">
        <authorList>
            <person name="Iha C."/>
        </authorList>
    </citation>
    <scope>NUCLEOTIDE SEQUENCE</scope>
</reference>
<organism evidence="15 16">
    <name type="scientific">Ostreobium quekettii</name>
    <dbReference type="NCBI Taxonomy" id="121088"/>
    <lineage>
        <taxon>Eukaryota</taxon>
        <taxon>Viridiplantae</taxon>
        <taxon>Chlorophyta</taxon>
        <taxon>core chlorophytes</taxon>
        <taxon>Ulvophyceae</taxon>
        <taxon>TCBD clade</taxon>
        <taxon>Bryopsidales</taxon>
        <taxon>Ostreobineae</taxon>
        <taxon>Ostreobiaceae</taxon>
        <taxon>Ostreobium</taxon>
    </lineage>
</organism>
<evidence type="ECO:0000256" key="9">
    <source>
        <dbReference type="ARBA" id="ARBA00023235"/>
    </source>
</evidence>
<dbReference type="PANTHER" id="PTHR18929">
    <property type="entry name" value="PROTEIN DISULFIDE ISOMERASE"/>
    <property type="match status" value="1"/>
</dbReference>
<dbReference type="PANTHER" id="PTHR18929:SF132">
    <property type="entry name" value="PROTEIN DISULFIDE-ISOMERASE A3"/>
    <property type="match status" value="1"/>
</dbReference>
<comment type="similarity">
    <text evidence="3 11">Belongs to the protein disulfide isomerase family.</text>
</comment>
<dbReference type="CDD" id="cd02981">
    <property type="entry name" value="PDI_b_family"/>
    <property type="match status" value="1"/>
</dbReference>
<comment type="subcellular location">
    <subcellularLocation>
        <location evidence="2">Endoplasmic reticulum lumen</location>
    </subcellularLocation>
</comment>
<accession>A0A8S1J5Q0</accession>
<dbReference type="Pfam" id="PF13848">
    <property type="entry name" value="Thioredoxin_6"/>
    <property type="match status" value="1"/>
</dbReference>
<feature type="region of interest" description="Disordered" evidence="12">
    <location>
        <begin position="350"/>
        <end position="369"/>
    </location>
</feature>
<dbReference type="GO" id="GO:0006457">
    <property type="term" value="P:protein folding"/>
    <property type="evidence" value="ECO:0007669"/>
    <property type="project" value="TreeGrafter"/>
</dbReference>
<evidence type="ECO:0000256" key="7">
    <source>
        <dbReference type="ARBA" id="ARBA00022824"/>
    </source>
</evidence>
<dbReference type="FunFam" id="3.40.30.10:FF:000107">
    <property type="entry name" value="Protein disulfide-isomerase 5-2"/>
    <property type="match status" value="1"/>
</dbReference>
<evidence type="ECO:0000256" key="11">
    <source>
        <dbReference type="RuleBase" id="RU004208"/>
    </source>
</evidence>
<evidence type="ECO:0000256" key="1">
    <source>
        <dbReference type="ARBA" id="ARBA00001182"/>
    </source>
</evidence>
<evidence type="ECO:0000256" key="2">
    <source>
        <dbReference type="ARBA" id="ARBA00004319"/>
    </source>
</evidence>
<keyword evidence="8" id="KW-1015">Disulfide bond</keyword>
<dbReference type="EC" id="5.3.4.1" evidence="4"/>
<evidence type="ECO:0000256" key="8">
    <source>
        <dbReference type="ARBA" id="ARBA00023157"/>
    </source>
</evidence>
<dbReference type="PROSITE" id="PS00194">
    <property type="entry name" value="THIOREDOXIN_1"/>
    <property type="match status" value="1"/>
</dbReference>
<dbReference type="GO" id="GO:0005788">
    <property type="term" value="C:endoplasmic reticulum lumen"/>
    <property type="evidence" value="ECO:0007669"/>
    <property type="project" value="UniProtKB-SubCell"/>
</dbReference>
<dbReference type="Proteomes" id="UP000708148">
    <property type="component" value="Unassembled WGS sequence"/>
</dbReference>
<evidence type="ECO:0000259" key="14">
    <source>
        <dbReference type="PROSITE" id="PS51352"/>
    </source>
</evidence>
<dbReference type="SUPFAM" id="SSF52833">
    <property type="entry name" value="Thioredoxin-like"/>
    <property type="match status" value="3"/>
</dbReference>
<keyword evidence="10" id="KW-0676">Redox-active center</keyword>
<evidence type="ECO:0000256" key="6">
    <source>
        <dbReference type="ARBA" id="ARBA00022737"/>
    </source>
</evidence>
<comment type="caution">
    <text evidence="15">The sequence shown here is derived from an EMBL/GenBank/DDBJ whole genome shotgun (WGS) entry which is preliminary data.</text>
</comment>
<dbReference type="InterPro" id="IPR036249">
    <property type="entry name" value="Thioredoxin-like_sf"/>
</dbReference>
<protein>
    <recommendedName>
        <fullName evidence="4">protein disulfide-isomerase</fullName>
        <ecNumber evidence="4">5.3.4.1</ecNumber>
    </recommendedName>
</protein>
<dbReference type="GO" id="GO:0034976">
    <property type="term" value="P:response to endoplasmic reticulum stress"/>
    <property type="evidence" value="ECO:0007669"/>
    <property type="project" value="TreeGrafter"/>
</dbReference>
<comment type="catalytic activity">
    <reaction evidence="1">
        <text>Catalyzes the rearrangement of -S-S- bonds in proteins.</text>
        <dbReference type="EC" id="5.3.4.1"/>
    </reaction>
</comment>
<dbReference type="NCBIfam" id="TIGR01126">
    <property type="entry name" value="pdi_dom"/>
    <property type="match status" value="1"/>
</dbReference>
<sequence>MFVRSTLLGLLALLCLGRSCADNVLTVDEDNFEEVVTSNPNLIVEFYAPWCGHCKKLAPEYEKAAGILLQKDPKVVLAKCDATDEKNKALAKKYGVKGFPTLKIFNGTTESPKDYSGPREAKGIVEYVMKIFGPASTPVTDSKSYDALMEHDVIALGVFSGEDSEELKLFLDVARDLKDEMEFGHTFKADLVAKCGDVKCEAATVMLFVPGEDTFEVFTGKFEREPLTKWLEETSKPELPILSSTTRMQKVLAKIFGSKKMRLLVFAEEGKSEADELKQAIIKAAKGENEAHIIYGETADNEGALSYFGVKAADIPAFVAHDPVRDLKYLKASVKASELAEFLEQLKAGQLEPNIKSEDPPKDNDGPVK</sequence>
<dbReference type="PROSITE" id="PS51352">
    <property type="entry name" value="THIOREDOXIN_2"/>
    <property type="match status" value="1"/>
</dbReference>
<dbReference type="Pfam" id="PF00085">
    <property type="entry name" value="Thioredoxin"/>
    <property type="match status" value="1"/>
</dbReference>
<gene>
    <name evidence="15" type="ORF">OSTQU699_LOCUS7856</name>
</gene>
<feature type="signal peptide" evidence="13">
    <location>
        <begin position="1"/>
        <end position="21"/>
    </location>
</feature>